<evidence type="ECO:0000313" key="2">
    <source>
        <dbReference type="Proteomes" id="UP000199467"/>
    </source>
</evidence>
<protein>
    <submittedName>
        <fullName evidence="1">Uncharacterized protein</fullName>
    </submittedName>
</protein>
<proteinExistence type="predicted"/>
<organism evidence="1 2">
    <name type="scientific">Ectopseudomonas chengduensis</name>
    <dbReference type="NCBI Taxonomy" id="489632"/>
    <lineage>
        <taxon>Bacteria</taxon>
        <taxon>Pseudomonadati</taxon>
        <taxon>Pseudomonadota</taxon>
        <taxon>Gammaproteobacteria</taxon>
        <taxon>Pseudomonadales</taxon>
        <taxon>Pseudomonadaceae</taxon>
        <taxon>Ectopseudomonas</taxon>
    </lineage>
</organism>
<sequence>MATINPWKRFIGLLPGGVRTVAIVRSINTTAGLSEVELRTGVRVTVRGVDVPVNSKAYIADGVITGPAPELPHYDIDV</sequence>
<gene>
    <name evidence="1" type="ORF">SAMN05216576_10654</name>
</gene>
<dbReference type="RefSeq" id="WP_090336694.1">
    <property type="nucleotide sequence ID" value="NZ_FMZQ01000006.1"/>
</dbReference>
<dbReference type="Proteomes" id="UP000199467">
    <property type="component" value="Unassembled WGS sequence"/>
</dbReference>
<keyword evidence="2" id="KW-1185">Reference proteome</keyword>
<dbReference type="EMBL" id="FMZQ01000006">
    <property type="protein sequence ID" value="SDC73965.1"/>
    <property type="molecule type" value="Genomic_DNA"/>
</dbReference>
<accession>A0A1G6P3H1</accession>
<name>A0A1G6P3H1_9GAMM</name>
<evidence type="ECO:0000313" key="1">
    <source>
        <dbReference type="EMBL" id="SDC73965.1"/>
    </source>
</evidence>
<dbReference type="AlphaFoldDB" id="A0A1G6P3H1"/>
<reference evidence="2" key="1">
    <citation type="submission" date="2016-10" db="EMBL/GenBank/DDBJ databases">
        <authorList>
            <person name="Varghese N."/>
            <person name="Submissions S."/>
        </authorList>
    </citation>
    <scope>NUCLEOTIDE SEQUENCE [LARGE SCALE GENOMIC DNA]</scope>
    <source>
        <strain evidence="2">DSM 26382</strain>
    </source>
</reference>